<gene>
    <name evidence="1" type="ORF">ACFSW8_15195</name>
</gene>
<organism evidence="1 2">
    <name type="scientific">Rubritalea tangerina</name>
    <dbReference type="NCBI Taxonomy" id="430798"/>
    <lineage>
        <taxon>Bacteria</taxon>
        <taxon>Pseudomonadati</taxon>
        <taxon>Verrucomicrobiota</taxon>
        <taxon>Verrucomicrobiia</taxon>
        <taxon>Verrucomicrobiales</taxon>
        <taxon>Rubritaleaceae</taxon>
        <taxon>Rubritalea</taxon>
    </lineage>
</organism>
<dbReference type="Proteomes" id="UP001597389">
    <property type="component" value="Unassembled WGS sequence"/>
</dbReference>
<proteinExistence type="predicted"/>
<dbReference type="RefSeq" id="WP_377086851.1">
    <property type="nucleotide sequence ID" value="NZ_JBHSJL010000014.1"/>
</dbReference>
<protein>
    <submittedName>
        <fullName evidence="1">Uncharacterized protein</fullName>
    </submittedName>
</protein>
<dbReference type="EMBL" id="JBHUJB010000073">
    <property type="protein sequence ID" value="MFD2160247.1"/>
    <property type="molecule type" value="Genomic_DNA"/>
</dbReference>
<name>A0ABW4ZEJ9_9BACT</name>
<sequence length="88" mass="10051">MADQLRKGLSEAQWEREQEREGRLSIAEIARCQSRYFVEGAVLGSREWVDEVIEGIKGDFLSESRKTLSSKMRGALDGCGLWSMRKLE</sequence>
<accession>A0ABW4ZEJ9</accession>
<keyword evidence="2" id="KW-1185">Reference proteome</keyword>
<evidence type="ECO:0000313" key="2">
    <source>
        <dbReference type="Proteomes" id="UP001597389"/>
    </source>
</evidence>
<comment type="caution">
    <text evidence="1">The sequence shown here is derived from an EMBL/GenBank/DDBJ whole genome shotgun (WGS) entry which is preliminary data.</text>
</comment>
<evidence type="ECO:0000313" key="1">
    <source>
        <dbReference type="EMBL" id="MFD2160247.1"/>
    </source>
</evidence>
<reference evidence="2" key="1">
    <citation type="journal article" date="2019" name="Int. J. Syst. Evol. Microbiol.">
        <title>The Global Catalogue of Microorganisms (GCM) 10K type strain sequencing project: providing services to taxonomists for standard genome sequencing and annotation.</title>
        <authorList>
            <consortium name="The Broad Institute Genomics Platform"/>
            <consortium name="The Broad Institute Genome Sequencing Center for Infectious Disease"/>
            <person name="Wu L."/>
            <person name="Ma J."/>
        </authorList>
    </citation>
    <scope>NUCLEOTIDE SEQUENCE [LARGE SCALE GENOMIC DNA]</scope>
    <source>
        <strain evidence="2">CCUG 57942</strain>
    </source>
</reference>